<dbReference type="PANTHER" id="PTHR37689:SF1">
    <property type="entry name" value="PROTEIN FDHE"/>
    <property type="match status" value="1"/>
</dbReference>
<dbReference type="KEGG" id="taci:TDSAC_1116"/>
<proteinExistence type="predicted"/>
<dbReference type="OrthoDB" id="9811074at2"/>
<dbReference type="GO" id="GO:0005829">
    <property type="term" value="C:cytosol"/>
    <property type="evidence" value="ECO:0007669"/>
    <property type="project" value="TreeGrafter"/>
</dbReference>
<dbReference type="InterPro" id="IPR024064">
    <property type="entry name" value="FdhE-like_sf"/>
</dbReference>
<dbReference type="GO" id="GO:0051604">
    <property type="term" value="P:protein maturation"/>
    <property type="evidence" value="ECO:0007669"/>
    <property type="project" value="TreeGrafter"/>
</dbReference>
<evidence type="ECO:0000313" key="1">
    <source>
        <dbReference type="EMBL" id="AWB10462.1"/>
    </source>
</evidence>
<organism evidence="1 2">
    <name type="scientific">Thermodesulfobium acidiphilum</name>
    <dbReference type="NCBI Taxonomy" id="1794699"/>
    <lineage>
        <taxon>Bacteria</taxon>
        <taxon>Pseudomonadati</taxon>
        <taxon>Thermodesulfobiota</taxon>
        <taxon>Thermodesulfobiia</taxon>
        <taxon>Thermodesulfobiales</taxon>
        <taxon>Thermodesulfobiaceae</taxon>
        <taxon>Thermodesulfobium</taxon>
    </lineage>
</organism>
<dbReference type="Proteomes" id="UP000244792">
    <property type="component" value="Chromosome"/>
</dbReference>
<accession>A0A2R4W171</accession>
<sequence length="261" mass="30508">MNLIKFVEKYPILESVVEFWNQYYSCREKLLAKIKDFIPEESIDTEEFKKVFNEGRAYLDLFELKIYKKDLNFLAKIVKDDFGIKGKVKFDERNLPIFDKLTLSEDKIGFIKLIVYSTIYSYVGEILSKGCSLVKWYEPICPVCGSRAGLGFIEGDGKKSLICSTCYTRWGHRRTVCPVCADEEQKSMRYYSADELPGWRVEVCEACGMYLKVLDLREKNEDIPLYPLLYLSSWDLDVSVKDLNFKPSWFKIFYAASWISK</sequence>
<dbReference type="Gene3D" id="3.90.1670.10">
    <property type="entry name" value="FdhE-like domain"/>
    <property type="match status" value="1"/>
</dbReference>
<protein>
    <submittedName>
        <fullName evidence="1">FdhE protein</fullName>
    </submittedName>
</protein>
<dbReference type="EMBL" id="CP020921">
    <property type="protein sequence ID" value="AWB10462.1"/>
    <property type="molecule type" value="Genomic_DNA"/>
</dbReference>
<dbReference type="PANTHER" id="PTHR37689">
    <property type="entry name" value="PROTEIN FDHE"/>
    <property type="match status" value="1"/>
</dbReference>
<dbReference type="RefSeq" id="WP_108309258.1">
    <property type="nucleotide sequence ID" value="NZ_CP020921.1"/>
</dbReference>
<reference evidence="1 2" key="1">
    <citation type="submission" date="2017-04" db="EMBL/GenBank/DDBJ databases">
        <title>Genomic insights into metabolism of Thermodesulfobium acidiphilum.</title>
        <authorList>
            <person name="Toshchakov S.V."/>
            <person name="Frolov E.N."/>
            <person name="Kublanov I.V."/>
            <person name="Samarov N.I."/>
            <person name="Novikov A."/>
            <person name="Lebedinsky A.V."/>
            <person name="Bonch-Osmolovskaya E.A."/>
            <person name="Chernyh N.A."/>
        </authorList>
    </citation>
    <scope>NUCLEOTIDE SEQUENCE [LARGE SCALE GENOMIC DNA]</scope>
    <source>
        <strain evidence="1 2">3127-1</strain>
    </source>
</reference>
<evidence type="ECO:0000313" key="2">
    <source>
        <dbReference type="Proteomes" id="UP000244792"/>
    </source>
</evidence>
<gene>
    <name evidence="1" type="ORF">TDSAC_1116</name>
</gene>
<keyword evidence="2" id="KW-1185">Reference proteome</keyword>
<dbReference type="InterPro" id="IPR006452">
    <property type="entry name" value="Formate_DH_accessory"/>
</dbReference>
<dbReference type="SUPFAM" id="SSF144020">
    <property type="entry name" value="FdhE-like"/>
    <property type="match status" value="1"/>
</dbReference>
<dbReference type="AlphaFoldDB" id="A0A2R4W171"/>
<name>A0A2R4W171_THEAF</name>
<dbReference type="GO" id="GO:0008199">
    <property type="term" value="F:ferric iron binding"/>
    <property type="evidence" value="ECO:0007669"/>
    <property type="project" value="TreeGrafter"/>
</dbReference>